<evidence type="ECO:0000313" key="3">
    <source>
        <dbReference type="Proteomes" id="UP000545286"/>
    </source>
</evidence>
<keyword evidence="3" id="KW-1185">Reference proteome</keyword>
<sequence length="179" mass="18747">MTNITAEEKGRKLVLTVGDDADSIIITVNPINAALGSALYALYAGIAFAASEHPEVDAESMAKLALGEENWSVVENDLRSAEAKDVVNSAIFWNVQGGGIDVVNELLTGGGLPKARDLLLEANGHSTISEQLQTLLNGASANPTPSPAATPTTTTRSGSGTSFRAPGRPPQPKKKRKKR</sequence>
<reference evidence="2 3" key="1">
    <citation type="submission" date="2020-08" db="EMBL/GenBank/DDBJ databases">
        <title>Sequencing the genomes of 1000 actinobacteria strains.</title>
        <authorList>
            <person name="Klenk H.-P."/>
        </authorList>
    </citation>
    <scope>NUCLEOTIDE SEQUENCE [LARGE SCALE GENOMIC DNA]</scope>
    <source>
        <strain evidence="2 3">DSM 20419</strain>
    </source>
</reference>
<feature type="region of interest" description="Disordered" evidence="1">
    <location>
        <begin position="137"/>
        <end position="179"/>
    </location>
</feature>
<comment type="caution">
    <text evidence="2">The sequence shown here is derived from an EMBL/GenBank/DDBJ whole genome shotgun (WGS) entry which is preliminary data.</text>
</comment>
<dbReference type="AlphaFoldDB" id="A0A7W4URX3"/>
<dbReference type="Proteomes" id="UP000545286">
    <property type="component" value="Unassembled WGS sequence"/>
</dbReference>
<protein>
    <submittedName>
        <fullName evidence="2">Uncharacterized protein</fullName>
    </submittedName>
</protein>
<dbReference type="EMBL" id="JACHWJ010000011">
    <property type="protein sequence ID" value="MBB2959500.1"/>
    <property type="molecule type" value="Genomic_DNA"/>
</dbReference>
<organism evidence="2 3">
    <name type="scientific">Pseudoclavibacter helvolus</name>
    <dbReference type="NCBI Taxonomy" id="255205"/>
    <lineage>
        <taxon>Bacteria</taxon>
        <taxon>Bacillati</taxon>
        <taxon>Actinomycetota</taxon>
        <taxon>Actinomycetes</taxon>
        <taxon>Micrococcales</taxon>
        <taxon>Microbacteriaceae</taxon>
        <taxon>Pseudoclavibacter</taxon>
    </lineage>
</organism>
<dbReference type="RefSeq" id="WP_183626830.1">
    <property type="nucleotide sequence ID" value="NZ_JACHWJ010000011.1"/>
</dbReference>
<feature type="compositionally biased region" description="Low complexity" evidence="1">
    <location>
        <begin position="138"/>
        <end position="166"/>
    </location>
</feature>
<proteinExistence type="predicted"/>
<gene>
    <name evidence="2" type="ORF">FHX72_003669</name>
</gene>
<evidence type="ECO:0000256" key="1">
    <source>
        <dbReference type="SAM" id="MobiDB-lite"/>
    </source>
</evidence>
<accession>A0A7W4URX3</accession>
<name>A0A7W4URX3_9MICO</name>
<evidence type="ECO:0000313" key="2">
    <source>
        <dbReference type="EMBL" id="MBB2959500.1"/>
    </source>
</evidence>